<dbReference type="OrthoDB" id="5984008at2759"/>
<feature type="transmembrane region" description="Helical" evidence="10">
    <location>
        <begin position="625"/>
        <end position="646"/>
    </location>
</feature>
<keyword evidence="13" id="KW-1185">Reference proteome</keyword>
<dbReference type="PANTHER" id="PTHR10519:SF20">
    <property type="entry name" value="G-PROTEIN COUPLED RECEPTOR 156-RELATED"/>
    <property type="match status" value="1"/>
</dbReference>
<dbReference type="InterPro" id="IPR001828">
    <property type="entry name" value="ANF_lig-bd_rcpt"/>
</dbReference>
<dbReference type="GO" id="GO:0007214">
    <property type="term" value="P:gamma-aminobutyric acid signaling pathway"/>
    <property type="evidence" value="ECO:0007669"/>
    <property type="project" value="TreeGrafter"/>
</dbReference>
<evidence type="ECO:0000313" key="13">
    <source>
        <dbReference type="Proteomes" id="UP000077051"/>
    </source>
</evidence>
<dbReference type="GO" id="GO:0004965">
    <property type="term" value="F:G protein-coupled GABA receptor activity"/>
    <property type="evidence" value="ECO:0007669"/>
    <property type="project" value="InterPro"/>
</dbReference>
<dbReference type="PROSITE" id="PS50259">
    <property type="entry name" value="G_PROTEIN_RECEP_F3_4"/>
    <property type="match status" value="1"/>
</dbReference>
<name>A0A168GZ21_MUCCL</name>
<dbReference type="InterPro" id="IPR028082">
    <property type="entry name" value="Peripla_BP_I"/>
</dbReference>
<feature type="transmembrane region" description="Helical" evidence="10">
    <location>
        <begin position="667"/>
        <end position="687"/>
    </location>
</feature>
<evidence type="ECO:0000256" key="5">
    <source>
        <dbReference type="ARBA" id="ARBA00023136"/>
    </source>
</evidence>
<sequence length="989" mass="110943">MSNEPNNTTVAAFGRILAMDPHNYINQVDNDTVIITPRFNTTGLQELKVGVLLPFSQSNDNLTAEIVWGGSSAIRMAANMINQQGIIRGAYITLIEKDSFPNEDAEDQGAVTQAVYASVTLLQQGVIAVIGDISSSWTTLSALITSTLEIPQCSFTANAIGFSDKSQYKYFYRTIPTKATLADVMLDFITSQGWKNIGVIYENDPLGQQFYQKVLNQATYRNLNVISYQPYISADITDLLKFIESSAMRIIMVGVTGTNQMDLMKMAAARNLTSSEYVWLLMDDNSASMNDMMLSGSMEGVFMFDMKMSLYGYPPFEAFLDDWTRLDPEAYPYAGRRNVSTNEGPAFSCMMTMARGFNQTLTTISNHSLGLEMLSNRSLGSAMTPRTFDTGYLSPEGPLHYDSNGDLLTGNHHIFNVQQGHLVSIGRSIAGKLEFTTPPMYQDGTHQPPADLPPSNALNPDFSNLTSQIILGFTATGMLCTCLVLLLVVMFRKHDIFRASSPLFCCFELLGFLFTYTSVIFTMGIPTKASCFLVPITFNFGFLLVLGNLIAKNYRIYRIFNNIFISRTVLTDFKLMRSLSFVIVVNMAVLIIGLLVSPPEPVLVQVNPTSHYWVCEAAPTVNRTIFLSFGAIYAGSMLIFATFLAYKTRSAGKHYDHYNECKQMGISVYNILFSALVGFTAMINPLANYYLKFYSVAVAILWATTFSLAVLFIPKVYIFYKQWQKTVTATTETADAEPPSFSPTTTACLEDEIDDATLYSFLKSTTKKSSKDLLPPALISPMTVSNSDHDDPDLTTTIEGRYDNTNVYVEVQEGDVPVRKAFKYFPFLSQWKMRRLMIFPRFGYISYYSEKTKKGTMISYTHASVYNSTNPEESFILKIHGQDKYDVYIQLGDFITMESWKACLNQDIMKQQEQEEYIFRKRPSSATITTSTTTTSVSENGSFYRRHRPRRRSKSQPLKEQPSYPLLVSSVSSSSLASSFRNRTMENFT</sequence>
<feature type="transmembrane region" description="Helical" evidence="10">
    <location>
        <begin position="532"/>
        <end position="554"/>
    </location>
</feature>
<dbReference type="Gene3D" id="3.40.50.2300">
    <property type="match status" value="2"/>
</dbReference>
<dbReference type="AlphaFoldDB" id="A0A168GZ21"/>
<dbReference type="GO" id="GO:0038039">
    <property type="term" value="C:G protein-coupled receptor heterodimeric complex"/>
    <property type="evidence" value="ECO:0007669"/>
    <property type="project" value="TreeGrafter"/>
</dbReference>
<dbReference type="InterPro" id="IPR000337">
    <property type="entry name" value="GPCR_3"/>
</dbReference>
<feature type="domain" description="G-protein coupled receptors family 3 profile" evidence="11">
    <location>
        <begin position="466"/>
        <end position="735"/>
    </location>
</feature>
<dbReference type="InterPro" id="IPR002455">
    <property type="entry name" value="GPCR3_GABA-B"/>
</dbReference>
<evidence type="ECO:0000256" key="3">
    <source>
        <dbReference type="ARBA" id="ARBA00022989"/>
    </source>
</evidence>
<feature type="compositionally biased region" description="Basic residues" evidence="9">
    <location>
        <begin position="944"/>
        <end position="954"/>
    </location>
</feature>
<evidence type="ECO:0000256" key="1">
    <source>
        <dbReference type="ARBA" id="ARBA00004141"/>
    </source>
</evidence>
<feature type="transmembrane region" description="Helical" evidence="10">
    <location>
        <begin position="575"/>
        <end position="596"/>
    </location>
</feature>
<evidence type="ECO:0000256" key="4">
    <source>
        <dbReference type="ARBA" id="ARBA00023040"/>
    </source>
</evidence>
<keyword evidence="6" id="KW-0675">Receptor</keyword>
<evidence type="ECO:0000256" key="8">
    <source>
        <dbReference type="ARBA" id="ARBA00023224"/>
    </source>
</evidence>
<dbReference type="STRING" id="747725.A0A168GZ21"/>
<dbReference type="SUPFAM" id="SSF53822">
    <property type="entry name" value="Periplasmic binding protein-like I"/>
    <property type="match status" value="1"/>
</dbReference>
<keyword evidence="5 10" id="KW-0472">Membrane</keyword>
<keyword evidence="7" id="KW-0325">Glycoprotein</keyword>
<evidence type="ECO:0000256" key="6">
    <source>
        <dbReference type="ARBA" id="ARBA00023170"/>
    </source>
</evidence>
<keyword evidence="8" id="KW-0807">Transducer</keyword>
<dbReference type="PRINTS" id="PR00248">
    <property type="entry name" value="GPCRMGR"/>
</dbReference>
<evidence type="ECO:0000313" key="12">
    <source>
        <dbReference type="EMBL" id="OAC98181.1"/>
    </source>
</evidence>
<evidence type="ECO:0000256" key="9">
    <source>
        <dbReference type="SAM" id="MobiDB-lite"/>
    </source>
</evidence>
<dbReference type="Proteomes" id="UP000077051">
    <property type="component" value="Unassembled WGS sequence"/>
</dbReference>
<organism evidence="12 13">
    <name type="scientific">Mucor lusitanicus CBS 277.49</name>
    <dbReference type="NCBI Taxonomy" id="747725"/>
    <lineage>
        <taxon>Eukaryota</taxon>
        <taxon>Fungi</taxon>
        <taxon>Fungi incertae sedis</taxon>
        <taxon>Mucoromycota</taxon>
        <taxon>Mucoromycotina</taxon>
        <taxon>Mucoromycetes</taxon>
        <taxon>Mucorales</taxon>
        <taxon>Mucorineae</taxon>
        <taxon>Mucoraceae</taxon>
        <taxon>Mucor</taxon>
    </lineage>
</organism>
<dbReference type="InterPro" id="IPR017978">
    <property type="entry name" value="GPCR_3_C"/>
</dbReference>
<feature type="transmembrane region" description="Helical" evidence="10">
    <location>
        <begin position="503"/>
        <end position="526"/>
    </location>
</feature>
<feature type="compositionally biased region" description="Low complexity" evidence="9">
    <location>
        <begin position="928"/>
        <end position="938"/>
    </location>
</feature>
<evidence type="ECO:0000256" key="7">
    <source>
        <dbReference type="ARBA" id="ARBA00023180"/>
    </source>
</evidence>
<protein>
    <recommendedName>
        <fullName evidence="11">G-protein coupled receptors family 3 profile domain-containing protein</fullName>
    </recommendedName>
</protein>
<dbReference type="EMBL" id="AMYB01000011">
    <property type="protein sequence ID" value="OAC98181.1"/>
    <property type="molecule type" value="Genomic_DNA"/>
</dbReference>
<comment type="caution">
    <text evidence="12">The sequence shown here is derived from an EMBL/GenBank/DDBJ whole genome shotgun (WGS) entry which is preliminary data.</text>
</comment>
<keyword evidence="4" id="KW-0297">G-protein coupled receptor</keyword>
<dbReference type="Pfam" id="PF00003">
    <property type="entry name" value="7tm_3"/>
    <property type="match status" value="1"/>
</dbReference>
<dbReference type="VEuPathDB" id="FungiDB:MUCCIDRAFT_115702"/>
<evidence type="ECO:0000259" key="11">
    <source>
        <dbReference type="PROSITE" id="PS50259"/>
    </source>
</evidence>
<evidence type="ECO:0000256" key="2">
    <source>
        <dbReference type="ARBA" id="ARBA00022692"/>
    </source>
</evidence>
<dbReference type="CDD" id="cd15047">
    <property type="entry name" value="7tmC_GABA-B-like"/>
    <property type="match status" value="1"/>
</dbReference>
<keyword evidence="3 10" id="KW-1133">Transmembrane helix</keyword>
<gene>
    <name evidence="12" type="ORF">MUCCIDRAFT_115702</name>
</gene>
<reference evidence="12 13" key="1">
    <citation type="submission" date="2015-06" db="EMBL/GenBank/DDBJ databases">
        <title>Expansion of signal transduction pathways in fungi by whole-genome duplication.</title>
        <authorList>
            <consortium name="DOE Joint Genome Institute"/>
            <person name="Corrochano L.M."/>
            <person name="Kuo A."/>
            <person name="Marcet-Houben M."/>
            <person name="Polaino S."/>
            <person name="Salamov A."/>
            <person name="Villalobos J.M."/>
            <person name="Alvarez M.I."/>
            <person name="Avalos J."/>
            <person name="Benito E.P."/>
            <person name="Benoit I."/>
            <person name="Burger G."/>
            <person name="Camino L.P."/>
            <person name="Canovas D."/>
            <person name="Cerda-Olmedo E."/>
            <person name="Cheng J.-F."/>
            <person name="Dominguez A."/>
            <person name="Elias M."/>
            <person name="Eslava A.P."/>
            <person name="Glaser F."/>
            <person name="Grimwood J."/>
            <person name="Gutierrez G."/>
            <person name="Heitman J."/>
            <person name="Henrissat B."/>
            <person name="Iturriaga E.A."/>
            <person name="Lang B.F."/>
            <person name="Lavin J.L."/>
            <person name="Lee S."/>
            <person name="Li W."/>
            <person name="Lindquist E."/>
            <person name="Lopez-Garcia S."/>
            <person name="Luque E.M."/>
            <person name="Marcos A.T."/>
            <person name="Martin J."/>
            <person name="Mccluskey K."/>
            <person name="Medina H.R."/>
            <person name="Miralles-Duran A."/>
            <person name="Miyazaki A."/>
            <person name="Munoz-Torres E."/>
            <person name="Oguiza J.A."/>
            <person name="Ohm R."/>
            <person name="Olmedo M."/>
            <person name="Orejas M."/>
            <person name="Ortiz-Castellanos L."/>
            <person name="Pisabarro A.G."/>
            <person name="Rodriguez-Romero J."/>
            <person name="Ruiz-Herrera J."/>
            <person name="Ruiz-Vazquez R."/>
            <person name="Sanz C."/>
            <person name="Schackwitz W."/>
            <person name="Schmutz J."/>
            <person name="Shahriari M."/>
            <person name="Shelest E."/>
            <person name="Silva-Franco F."/>
            <person name="Soanes D."/>
            <person name="Syed K."/>
            <person name="Tagua V.G."/>
            <person name="Talbot N.J."/>
            <person name="Thon M."/>
            <person name="De Vries R.P."/>
            <person name="Wiebenga A."/>
            <person name="Yadav J.S."/>
            <person name="Braun E.L."/>
            <person name="Baker S."/>
            <person name="Garre V."/>
            <person name="Horwitz B."/>
            <person name="Torres-Martinez S."/>
            <person name="Idnurm A."/>
            <person name="Herrera-Estrella A."/>
            <person name="Gabaldon T."/>
            <person name="Grigoriev I.V."/>
        </authorList>
    </citation>
    <scope>NUCLEOTIDE SEQUENCE [LARGE SCALE GENOMIC DNA]</scope>
    <source>
        <strain evidence="12 13">CBS 277.49</strain>
    </source>
</reference>
<feature type="transmembrane region" description="Helical" evidence="10">
    <location>
        <begin position="693"/>
        <end position="713"/>
    </location>
</feature>
<accession>A0A168GZ21</accession>
<feature type="transmembrane region" description="Helical" evidence="10">
    <location>
        <begin position="469"/>
        <end position="491"/>
    </location>
</feature>
<dbReference type="PANTHER" id="PTHR10519">
    <property type="entry name" value="GABA-B RECEPTOR"/>
    <property type="match status" value="1"/>
</dbReference>
<proteinExistence type="predicted"/>
<evidence type="ECO:0000256" key="10">
    <source>
        <dbReference type="SAM" id="Phobius"/>
    </source>
</evidence>
<dbReference type="Pfam" id="PF01094">
    <property type="entry name" value="ANF_receptor"/>
    <property type="match status" value="1"/>
</dbReference>
<comment type="subcellular location">
    <subcellularLocation>
        <location evidence="1">Membrane</location>
        <topology evidence="1">Multi-pass membrane protein</topology>
    </subcellularLocation>
</comment>
<keyword evidence="2 10" id="KW-0812">Transmembrane</keyword>
<feature type="region of interest" description="Disordered" evidence="9">
    <location>
        <begin position="928"/>
        <end position="963"/>
    </location>
</feature>